<proteinExistence type="predicted"/>
<evidence type="ECO:0000313" key="7">
    <source>
        <dbReference type="Proteomes" id="UP000291020"/>
    </source>
</evidence>
<keyword evidence="2 4" id="KW-0863">Zinc-finger</keyword>
<evidence type="ECO:0000256" key="4">
    <source>
        <dbReference type="PROSITE-ProRule" id="PRU00134"/>
    </source>
</evidence>
<evidence type="ECO:0000256" key="2">
    <source>
        <dbReference type="ARBA" id="ARBA00022771"/>
    </source>
</evidence>
<dbReference type="PROSITE" id="PS50865">
    <property type="entry name" value="ZF_MYND_2"/>
    <property type="match status" value="1"/>
</dbReference>
<dbReference type="STRING" id="38772.ENSGAGP00000027767"/>
<protein>
    <recommendedName>
        <fullName evidence="5">MYND-type domain-containing protein</fullName>
    </recommendedName>
</protein>
<organism evidence="6 7">
    <name type="scientific">Gopherus agassizii</name>
    <name type="common">Agassiz's desert tortoise</name>
    <dbReference type="NCBI Taxonomy" id="38772"/>
    <lineage>
        <taxon>Eukaryota</taxon>
        <taxon>Metazoa</taxon>
        <taxon>Chordata</taxon>
        <taxon>Craniata</taxon>
        <taxon>Vertebrata</taxon>
        <taxon>Euteleostomi</taxon>
        <taxon>Archelosauria</taxon>
        <taxon>Testudinata</taxon>
        <taxon>Testudines</taxon>
        <taxon>Cryptodira</taxon>
        <taxon>Durocryptodira</taxon>
        <taxon>Testudinoidea</taxon>
        <taxon>Testudinidae</taxon>
        <taxon>Gopherus</taxon>
    </lineage>
</organism>
<dbReference type="GO" id="GO:0008270">
    <property type="term" value="F:zinc ion binding"/>
    <property type="evidence" value="ECO:0007669"/>
    <property type="project" value="UniProtKB-KW"/>
</dbReference>
<accession>A0A452IIQ5</accession>
<dbReference type="Proteomes" id="UP000291020">
    <property type="component" value="Unassembled WGS sequence"/>
</dbReference>
<dbReference type="Ensembl" id="ENSGAGT00000031544.1">
    <property type="protein sequence ID" value="ENSGAGP00000027767.1"/>
    <property type="gene ID" value="ENSGAGG00000020184.1"/>
</dbReference>
<dbReference type="PANTHER" id="PTHR12298">
    <property type="entry name" value="PCDC2 PROGRAMMED CELL DEATH PROTEIN 2 -RELATED"/>
    <property type="match status" value="1"/>
</dbReference>
<keyword evidence="1" id="KW-0479">Metal-binding</keyword>
<evidence type="ECO:0000256" key="3">
    <source>
        <dbReference type="ARBA" id="ARBA00022833"/>
    </source>
</evidence>
<sequence length="193" mass="21517">FSSVGSNPLGFAEEAAPWRLRSAQFPSKVGGRPLRCARCGRPCAFLLQLYAPLPGRPDAFHRGLFVFCCRGPGLRPPLVFRNQLPRKNDTYSYDPPPETPPPEGHPPVSLQLQCGAHLCRVCGCLGPKACSKCHRAHYCSKDHQIVDWKLGHKLSCVQSDDKQHCKQRHSAKKFFFQLLEHMQNSNNIGTGTV</sequence>
<dbReference type="AlphaFoldDB" id="A0A452IIQ5"/>
<dbReference type="Gene3D" id="6.10.140.2220">
    <property type="match status" value="1"/>
</dbReference>
<reference evidence="6" key="2">
    <citation type="submission" date="2025-08" db="UniProtKB">
        <authorList>
            <consortium name="Ensembl"/>
        </authorList>
    </citation>
    <scope>IDENTIFICATION</scope>
</reference>
<keyword evidence="3" id="KW-0862">Zinc</keyword>
<feature type="domain" description="MYND-type" evidence="5">
    <location>
        <begin position="119"/>
        <end position="156"/>
    </location>
</feature>
<evidence type="ECO:0000256" key="1">
    <source>
        <dbReference type="ARBA" id="ARBA00022723"/>
    </source>
</evidence>
<dbReference type="GO" id="GO:0005634">
    <property type="term" value="C:nucleus"/>
    <property type="evidence" value="ECO:0007669"/>
    <property type="project" value="TreeGrafter"/>
</dbReference>
<dbReference type="Pfam" id="PF01753">
    <property type="entry name" value="zf-MYND"/>
    <property type="match status" value="1"/>
</dbReference>
<reference evidence="6" key="3">
    <citation type="submission" date="2025-09" db="UniProtKB">
        <authorList>
            <consortium name="Ensembl"/>
        </authorList>
    </citation>
    <scope>IDENTIFICATION</scope>
</reference>
<name>A0A452IIQ5_9SAUR</name>
<dbReference type="SUPFAM" id="SSF144232">
    <property type="entry name" value="HIT/MYND zinc finger-like"/>
    <property type="match status" value="1"/>
</dbReference>
<evidence type="ECO:0000313" key="6">
    <source>
        <dbReference type="Ensembl" id="ENSGAGP00000027767.1"/>
    </source>
</evidence>
<reference evidence="7" key="1">
    <citation type="journal article" date="2017" name="PLoS ONE">
        <title>The Agassiz's desert tortoise genome provides a resource for the conservation of a threatened species.</title>
        <authorList>
            <person name="Tollis M."/>
            <person name="DeNardo D.F."/>
            <person name="Cornelius J.A."/>
            <person name="Dolby G.A."/>
            <person name="Edwards T."/>
            <person name="Henen B.T."/>
            <person name="Karl A.E."/>
            <person name="Murphy R.W."/>
            <person name="Kusumi K."/>
        </authorList>
    </citation>
    <scope>NUCLEOTIDE SEQUENCE [LARGE SCALE GENOMIC DNA]</scope>
</reference>
<dbReference type="PANTHER" id="PTHR12298:SF4">
    <property type="entry name" value="PROGRAMMED CELL DEATH PROTEIN 2"/>
    <property type="match status" value="1"/>
</dbReference>
<keyword evidence="7" id="KW-1185">Reference proteome</keyword>
<evidence type="ECO:0000259" key="5">
    <source>
        <dbReference type="PROSITE" id="PS50865"/>
    </source>
</evidence>
<dbReference type="InterPro" id="IPR002893">
    <property type="entry name" value="Znf_MYND"/>
</dbReference>